<accession>A0ABR6CNM6</accession>
<feature type="coiled-coil region" evidence="1">
    <location>
        <begin position="28"/>
        <end position="55"/>
    </location>
</feature>
<keyword evidence="1" id="KW-0175">Coiled coil</keyword>
<sequence length="96" mass="11758">MSEWKKRPKVPESHPFREIYNDFLDSSREELLEWIDELKKDRNAALEEKKKGKRTFDHFIKQRMIDTAIEAYYWKYLNKDTKIENNDENMDSNPCQ</sequence>
<organism evidence="2 3">
    <name type="scientific">Peribacillus huizhouensis</name>
    <dbReference type="NCBI Taxonomy" id="1501239"/>
    <lineage>
        <taxon>Bacteria</taxon>
        <taxon>Bacillati</taxon>
        <taxon>Bacillota</taxon>
        <taxon>Bacilli</taxon>
        <taxon>Bacillales</taxon>
        <taxon>Bacillaceae</taxon>
        <taxon>Peribacillus</taxon>
    </lineage>
</organism>
<evidence type="ECO:0000313" key="2">
    <source>
        <dbReference type="EMBL" id="MBA9026263.1"/>
    </source>
</evidence>
<evidence type="ECO:0000313" key="3">
    <source>
        <dbReference type="Proteomes" id="UP000626697"/>
    </source>
</evidence>
<reference evidence="2 3" key="1">
    <citation type="submission" date="2020-08" db="EMBL/GenBank/DDBJ databases">
        <title>Genomic Encyclopedia of Type Strains, Phase IV (KMG-IV): sequencing the most valuable type-strain genomes for metagenomic binning, comparative biology and taxonomic classification.</title>
        <authorList>
            <person name="Goeker M."/>
        </authorList>
    </citation>
    <scope>NUCLEOTIDE SEQUENCE [LARGE SCALE GENOMIC DNA]</scope>
    <source>
        <strain evidence="2 3">DSM 105481</strain>
    </source>
</reference>
<dbReference type="EMBL" id="JACJHX010000003">
    <property type="protein sequence ID" value="MBA9026263.1"/>
    <property type="molecule type" value="Genomic_DNA"/>
</dbReference>
<name>A0ABR6CNM6_9BACI</name>
<dbReference type="RefSeq" id="WP_182502137.1">
    <property type="nucleotide sequence ID" value="NZ_JACJHX010000003.1"/>
</dbReference>
<keyword evidence="3" id="KW-1185">Reference proteome</keyword>
<evidence type="ECO:0000256" key="1">
    <source>
        <dbReference type="SAM" id="Coils"/>
    </source>
</evidence>
<proteinExistence type="predicted"/>
<gene>
    <name evidence="2" type="ORF">HNP81_001548</name>
</gene>
<protein>
    <submittedName>
        <fullName evidence="2">Uncharacterized protein</fullName>
    </submittedName>
</protein>
<dbReference type="Proteomes" id="UP000626697">
    <property type="component" value="Unassembled WGS sequence"/>
</dbReference>
<comment type="caution">
    <text evidence="2">The sequence shown here is derived from an EMBL/GenBank/DDBJ whole genome shotgun (WGS) entry which is preliminary data.</text>
</comment>